<dbReference type="EMBL" id="BJYS01000019">
    <property type="protein sequence ID" value="GEO05004.1"/>
    <property type="molecule type" value="Genomic_DNA"/>
</dbReference>
<dbReference type="Gene3D" id="2.130.10.10">
    <property type="entry name" value="YVTN repeat-like/Quinoprotein amine dehydrogenase"/>
    <property type="match status" value="5"/>
</dbReference>
<dbReference type="PANTHER" id="PTHR12106">
    <property type="entry name" value="SORTILIN RELATED"/>
    <property type="match status" value="1"/>
</dbReference>
<comment type="caution">
    <text evidence="4">The sequence shown here is derived from an EMBL/GenBank/DDBJ whole genome shotgun (WGS) entry which is preliminary data.</text>
</comment>
<protein>
    <recommendedName>
        <fullName evidence="3">Sortilin N-terminal domain-containing protein</fullName>
    </recommendedName>
</protein>
<dbReference type="CDD" id="cd15482">
    <property type="entry name" value="Sialidase_non-viral"/>
    <property type="match status" value="2"/>
</dbReference>
<dbReference type="InterPro" id="IPR031778">
    <property type="entry name" value="Sortilin_N"/>
</dbReference>
<evidence type="ECO:0000256" key="1">
    <source>
        <dbReference type="ARBA" id="ARBA00022737"/>
    </source>
</evidence>
<dbReference type="InterPro" id="IPR050310">
    <property type="entry name" value="VPS10-sortilin"/>
</dbReference>
<evidence type="ECO:0000256" key="2">
    <source>
        <dbReference type="SAM" id="SignalP"/>
    </source>
</evidence>
<keyword evidence="1" id="KW-0677">Repeat</keyword>
<reference evidence="4 5" key="1">
    <citation type="submission" date="2019-07" db="EMBL/GenBank/DDBJ databases">
        <title>Whole genome shotgun sequence of Adhaeribacter aerolatus NBRC 106133.</title>
        <authorList>
            <person name="Hosoyama A."/>
            <person name="Uohara A."/>
            <person name="Ohji S."/>
            <person name="Ichikawa N."/>
        </authorList>
    </citation>
    <scope>NUCLEOTIDE SEQUENCE [LARGE SCALE GENOMIC DNA]</scope>
    <source>
        <strain evidence="4 5">NBRC 106133</strain>
    </source>
</reference>
<dbReference type="InterPro" id="IPR002860">
    <property type="entry name" value="BNR_rpt"/>
</dbReference>
<dbReference type="Proteomes" id="UP000321532">
    <property type="component" value="Unassembled WGS sequence"/>
</dbReference>
<feature type="domain" description="Sortilin N-terminal" evidence="3">
    <location>
        <begin position="146"/>
        <end position="270"/>
    </location>
</feature>
<keyword evidence="2" id="KW-0732">Signal</keyword>
<dbReference type="InterPro" id="IPR015943">
    <property type="entry name" value="WD40/YVTN_repeat-like_dom_sf"/>
</dbReference>
<sequence>MPRMKYFWLSVLHLIIITGPASAQQKEKQPAATKAADRLQGFTQRQKLTSESLLLNVPVRSVGPTIMSGRVVDVNVSLTDPTHFYVAYASGGLWKTQNNGISFTPVFDREAVMTIGDIAVDWQTETIWVGTGENNSSRSSYAGTGIYKSSDKGQSWQYLGLPESHHIGRIVLHPQNPQVAWVAALGHLYSPNPERGLYKTTDGGKTWQQTLFINENTGGIDLEIDVKDPNILYAATWERTRRAWDFVEGGAGSGIYKSTDGGNSWVKLSTPNSGFPTGEHVGRIGLALYPTNTNILYALVDNQGRRVADPNEANTDQLTRNQLRTLSKAEFLNISDQALTAFLEVNYFPKKYSANYIKTQVQRDLIKPAALVEYLEDANTLMYDRPVIGAEIYRSDDAGKTWRKSHLNYMDGMYHSFGYYFGQIRVAPQQPDKLYLLGVPLLKSEDGGKNFTALDAPNVHADHHALWVNANRPGHLVNGNDGGINISYDDGATWLKANSPEVGQFYSVAVDMEQPYNVYGGLQDNGVWYGPNTYRAGAAWHQEGNYPYKRLLGGDGMQVAVDTRDNATIYTGTQYGNYFRLNKKTGERLSIQPKHELGERPLRFNWQTPIHLSRHNQDVIYLGSHKFHRSLKKGEDMQTLSGDLTSGGRSGDVGYGTLTTIDESPLKFGLLYTGSDDGVIQVSEDGGNKWTCISDKLPQNRWVSRITASSFQKGRVYAALNGYRWDDFRPYLYVSEDYGKNWLPLGQNLPFEPINVVKEDPRNANILYVGTDHGVYLSLDQGKSFMRLAKDLPAVAVHDLVVHPRDNDLIIGTHGRSIYIASLEHVQQLTEFILQKPLHAFLIRNQTYSPDWGHKSYTWQKPLEPQIVIPYFLKNAGPVNLKITTENGLVLKTFSDTGEIGLNYAVYDLSVTDAEQEKYQRYLNEVRKKEVTEIKLMATDSGKQYLRPGKYLVALEAAGTRVTQDFVIQGLVPPAK</sequence>
<dbReference type="InterPro" id="IPR036278">
    <property type="entry name" value="Sialidase_sf"/>
</dbReference>
<proteinExistence type="predicted"/>
<gene>
    <name evidence="4" type="ORF">AAE02nite_26680</name>
</gene>
<dbReference type="Pfam" id="PF15899">
    <property type="entry name" value="BNR_6"/>
    <property type="match status" value="1"/>
</dbReference>
<name>A0A512AZ86_9BACT</name>
<evidence type="ECO:0000259" key="3">
    <source>
        <dbReference type="Pfam" id="PF15902"/>
    </source>
</evidence>
<evidence type="ECO:0000313" key="4">
    <source>
        <dbReference type="EMBL" id="GEO05004.1"/>
    </source>
</evidence>
<organism evidence="4 5">
    <name type="scientific">Adhaeribacter aerolatus</name>
    <dbReference type="NCBI Taxonomy" id="670289"/>
    <lineage>
        <taxon>Bacteria</taxon>
        <taxon>Pseudomonadati</taxon>
        <taxon>Bacteroidota</taxon>
        <taxon>Cytophagia</taxon>
        <taxon>Cytophagales</taxon>
        <taxon>Hymenobacteraceae</taxon>
        <taxon>Adhaeribacter</taxon>
    </lineage>
</organism>
<dbReference type="AlphaFoldDB" id="A0A512AZ86"/>
<dbReference type="PANTHER" id="PTHR12106:SF27">
    <property type="entry name" value="SORTILIN-RELATED RECEPTOR"/>
    <property type="match status" value="1"/>
</dbReference>
<keyword evidence="5" id="KW-1185">Reference proteome</keyword>
<accession>A0A512AZ86</accession>
<dbReference type="SUPFAM" id="SSF50939">
    <property type="entry name" value="Sialidases"/>
    <property type="match status" value="2"/>
</dbReference>
<dbReference type="Pfam" id="PF15902">
    <property type="entry name" value="Sortilin-Vps10"/>
    <property type="match status" value="1"/>
</dbReference>
<feature type="chain" id="PRO_5021955492" description="Sortilin N-terminal domain-containing protein" evidence="2">
    <location>
        <begin position="24"/>
        <end position="976"/>
    </location>
</feature>
<feature type="signal peptide" evidence="2">
    <location>
        <begin position="1"/>
        <end position="23"/>
    </location>
</feature>
<evidence type="ECO:0000313" key="5">
    <source>
        <dbReference type="Proteomes" id="UP000321532"/>
    </source>
</evidence>